<evidence type="ECO:0000256" key="1">
    <source>
        <dbReference type="ARBA" id="ARBA00022617"/>
    </source>
</evidence>
<evidence type="ECO:0000256" key="4">
    <source>
        <dbReference type="PROSITE-ProRule" id="PRU00433"/>
    </source>
</evidence>
<keyword evidence="3 4" id="KW-0408">Iron</keyword>
<gene>
    <name evidence="6" type="ORF">FK220_015985</name>
</gene>
<dbReference type="PANTHER" id="PTHR33546:SF1">
    <property type="entry name" value="LARGE, MULTIFUNCTIONAL SECRETED PROTEIN"/>
    <property type="match status" value="1"/>
</dbReference>
<evidence type="ECO:0000313" key="6">
    <source>
        <dbReference type="EMBL" id="NHF60855.1"/>
    </source>
</evidence>
<dbReference type="InterPro" id="IPR013427">
    <property type="entry name" value="Haem-bd_dom_put"/>
</dbReference>
<dbReference type="SUPFAM" id="SSF50952">
    <property type="entry name" value="Soluble quinoprotein glucose dehydrogenase"/>
    <property type="match status" value="1"/>
</dbReference>
<accession>A0A967E7P8</accession>
<evidence type="ECO:0000256" key="2">
    <source>
        <dbReference type="ARBA" id="ARBA00022723"/>
    </source>
</evidence>
<evidence type="ECO:0000259" key="5">
    <source>
        <dbReference type="PROSITE" id="PS51007"/>
    </source>
</evidence>
<reference evidence="6" key="2">
    <citation type="submission" date="2020-03" db="EMBL/GenBank/DDBJ databases">
        <title>Flavobacteriaceae bacterium strain TP-CH-4, a member of the family Flavobacteriaceae isolated from a deep-sea seamount.</title>
        <authorList>
            <person name="Zhang D.-C."/>
        </authorList>
    </citation>
    <scope>NUCLEOTIDE SEQUENCE</scope>
    <source>
        <strain evidence="6">TP-CH-4</strain>
    </source>
</reference>
<sequence length="881" mass="98512">MYRISSLILLCSLFISCQNESKNDLAENETPIVFNIREGFELEELYHPSAQGQGSWVALAQGPDNTLFACDQRGKIYTMKTPAIGSTIAPSQVDSLDLRIGEAHGLLWAHNSLYVAVNKKWDDDIPDSEENGSGVYRIQDSDNDGELDQVTMLLKLEGQGEHGPHSFALAPNGEDIYFIAGNHTIIPDPLLENSRLPTNWGEDNLIKPYLDARGHANDIKAPGGWVSKFNPEGTEWELISAGYRNPFDLAFNQDGELFTYDSDMEWDIGMPWYRPTRICHVTSGSEYGWRTGSGKWPAYYPDNLPAVQNMEQGSPTAVLSGAALSFPPKYRNGLLVMDWSFGTVYFVNLIPEGSSYRGQKEEFLSGTPLPLTDMINGADGHLYFATGGRGLDSHLYRLHYTGTDNEMTEATADTNSEALRELRHRLEQFHTRKDAEAIPLAMEHLNHPDRFIRYAARVALEQQPIDTWKDLFPQETDFQKIIEMAIAMAHQGNDGQQSTLLRKLNGIPLEQLSDYNKTALLRAYSLSFIRMGAPSEQDRMRTASRLKSYFPHASNAVTRELGQLLLYLKAEGITEGLVQQLEKHTEKKTVTEGVELLSEETTLRSEQYGPVIREVLAKMPPSESIYYGMLLSRATEGWTKPLREKYFLWFYDVLGAKGGMSFKAYMENVRQQAIVQVPENEREYFEEISGVYSPSTAVADLPEPIGPGKAYSGNDMSHILWGGGMENYEGTVEAGERAYQAGMCILCHRMRGEGGGAGPDLTQAHTKFGNYDLLFAIYSPNDEISDQYANTLFHLKDGKKLAGRIKSEEGDSIVLMPNSFNESYTVQLAKSDIEKRELSPISPMPAGLLNRLNEQEVLDLFAYLQSGGDANHEVYSGAKSR</sequence>
<dbReference type="InterPro" id="IPR036909">
    <property type="entry name" value="Cyt_c-like_dom_sf"/>
</dbReference>
<evidence type="ECO:0000256" key="3">
    <source>
        <dbReference type="ARBA" id="ARBA00023004"/>
    </source>
</evidence>
<dbReference type="PANTHER" id="PTHR33546">
    <property type="entry name" value="LARGE, MULTIFUNCTIONAL SECRETED PROTEIN-RELATED"/>
    <property type="match status" value="1"/>
</dbReference>
<evidence type="ECO:0000313" key="7">
    <source>
        <dbReference type="Proteomes" id="UP000707206"/>
    </source>
</evidence>
<dbReference type="EMBL" id="VIKU02000005">
    <property type="protein sequence ID" value="NHF60855.1"/>
    <property type="molecule type" value="Genomic_DNA"/>
</dbReference>
<dbReference type="Gene3D" id="2.120.10.30">
    <property type="entry name" value="TolB, C-terminal domain"/>
    <property type="match status" value="1"/>
</dbReference>
<dbReference type="GO" id="GO:0020037">
    <property type="term" value="F:heme binding"/>
    <property type="evidence" value="ECO:0007669"/>
    <property type="project" value="InterPro"/>
</dbReference>
<dbReference type="AlphaFoldDB" id="A0A967E7P8"/>
<reference evidence="6" key="1">
    <citation type="submission" date="2019-07" db="EMBL/GenBank/DDBJ databases">
        <authorList>
            <person name="De-Chao Zhang Q."/>
        </authorList>
    </citation>
    <scope>NUCLEOTIDE SEQUENCE</scope>
    <source>
        <strain evidence="6">TP-CH-4</strain>
    </source>
</reference>
<dbReference type="GO" id="GO:0046872">
    <property type="term" value="F:metal ion binding"/>
    <property type="evidence" value="ECO:0007669"/>
    <property type="project" value="UniProtKB-KW"/>
</dbReference>
<dbReference type="PROSITE" id="PS51007">
    <property type="entry name" value="CYTC"/>
    <property type="match status" value="1"/>
</dbReference>
<protein>
    <submittedName>
        <fullName evidence="6">C-type cytochrome</fullName>
    </submittedName>
</protein>
<feature type="domain" description="Cytochrome c" evidence="5">
    <location>
        <begin position="730"/>
        <end position="868"/>
    </location>
</feature>
<keyword evidence="2 4" id="KW-0479">Metal-binding</keyword>
<dbReference type="Gene3D" id="1.10.760.10">
    <property type="entry name" value="Cytochrome c-like domain"/>
    <property type="match status" value="1"/>
</dbReference>
<dbReference type="GO" id="GO:0009055">
    <property type="term" value="F:electron transfer activity"/>
    <property type="evidence" value="ECO:0007669"/>
    <property type="project" value="InterPro"/>
</dbReference>
<dbReference type="InterPro" id="IPR011042">
    <property type="entry name" value="6-blade_b-propeller_TolB-like"/>
</dbReference>
<keyword evidence="1 4" id="KW-0349">Heme</keyword>
<dbReference type="RefSeq" id="WP_152575351.1">
    <property type="nucleotide sequence ID" value="NZ_VIKU02000005.1"/>
</dbReference>
<name>A0A967E7P8_9FLAO</name>
<keyword evidence="7" id="KW-1185">Reference proteome</keyword>
<dbReference type="InterPro" id="IPR011041">
    <property type="entry name" value="Quinoprot_gluc/sorb_DH_b-prop"/>
</dbReference>
<dbReference type="PROSITE" id="PS51257">
    <property type="entry name" value="PROKAR_LIPOPROTEIN"/>
    <property type="match status" value="1"/>
</dbReference>
<comment type="caution">
    <text evidence="6">The sequence shown here is derived from an EMBL/GenBank/DDBJ whole genome shotgun (WGS) entry which is preliminary data.</text>
</comment>
<dbReference type="SUPFAM" id="SSF46626">
    <property type="entry name" value="Cytochrome c"/>
    <property type="match status" value="1"/>
</dbReference>
<dbReference type="NCBIfam" id="TIGR02603">
    <property type="entry name" value="CxxCH_TIGR02603"/>
    <property type="match status" value="1"/>
</dbReference>
<dbReference type="Proteomes" id="UP000707206">
    <property type="component" value="Unassembled WGS sequence"/>
</dbReference>
<dbReference type="InterPro" id="IPR009056">
    <property type="entry name" value="Cyt_c-like_dom"/>
</dbReference>
<proteinExistence type="predicted"/>
<organism evidence="6 7">
    <name type="scientific">Pelagihabitans pacificus</name>
    <dbReference type="NCBI Taxonomy" id="2696054"/>
    <lineage>
        <taxon>Bacteria</taxon>
        <taxon>Pseudomonadati</taxon>
        <taxon>Bacteroidota</taxon>
        <taxon>Flavobacteriia</taxon>
        <taxon>Flavobacteriales</taxon>
        <taxon>Flavobacteriaceae</taxon>
        <taxon>Pelagihabitans</taxon>
    </lineage>
</organism>